<proteinExistence type="predicted"/>
<organism evidence="1 2">
    <name type="scientific">Caenimonas aquaedulcis</name>
    <dbReference type="NCBI Taxonomy" id="2793270"/>
    <lineage>
        <taxon>Bacteria</taxon>
        <taxon>Pseudomonadati</taxon>
        <taxon>Pseudomonadota</taxon>
        <taxon>Betaproteobacteria</taxon>
        <taxon>Burkholderiales</taxon>
        <taxon>Comamonadaceae</taxon>
        <taxon>Caenimonas</taxon>
    </lineage>
</organism>
<keyword evidence="2" id="KW-1185">Reference proteome</keyword>
<dbReference type="Gene3D" id="2.130.10.10">
    <property type="entry name" value="YVTN repeat-like/Quinoprotein amine dehydrogenase"/>
    <property type="match status" value="2"/>
</dbReference>
<gene>
    <name evidence="1" type="ORF">I5803_19775</name>
</gene>
<reference evidence="1" key="1">
    <citation type="submission" date="2020-11" db="EMBL/GenBank/DDBJ databases">
        <title>Bacterial whole genome sequence for Caenimonas sp. DR4.4.</title>
        <authorList>
            <person name="Le V."/>
            <person name="Ko S.-R."/>
            <person name="Ahn C.-Y."/>
            <person name="Oh H.-M."/>
        </authorList>
    </citation>
    <scope>NUCLEOTIDE SEQUENCE</scope>
    <source>
        <strain evidence="1">DR4.4</strain>
    </source>
</reference>
<dbReference type="InterPro" id="IPR011044">
    <property type="entry name" value="Quino_amine_DH_bsu"/>
</dbReference>
<dbReference type="EMBL" id="JADWYS010000001">
    <property type="protein sequence ID" value="MBG9390280.1"/>
    <property type="molecule type" value="Genomic_DNA"/>
</dbReference>
<name>A0A931H7T2_9BURK</name>
<dbReference type="AlphaFoldDB" id="A0A931H7T2"/>
<dbReference type="RefSeq" id="WP_196988029.1">
    <property type="nucleotide sequence ID" value="NZ_JADWYS010000001.1"/>
</dbReference>
<dbReference type="Proteomes" id="UP000651050">
    <property type="component" value="Unassembled WGS sequence"/>
</dbReference>
<evidence type="ECO:0000313" key="2">
    <source>
        <dbReference type="Proteomes" id="UP000651050"/>
    </source>
</evidence>
<dbReference type="SUPFAM" id="SSF50969">
    <property type="entry name" value="YVTN repeat-like/Quinoprotein amine dehydrogenase"/>
    <property type="match status" value="1"/>
</dbReference>
<dbReference type="InterPro" id="IPR051200">
    <property type="entry name" value="Host-pathogen_enzymatic-act"/>
</dbReference>
<evidence type="ECO:0000313" key="1">
    <source>
        <dbReference type="EMBL" id="MBG9390280.1"/>
    </source>
</evidence>
<comment type="caution">
    <text evidence="1">The sequence shown here is derived from an EMBL/GenBank/DDBJ whole genome shotgun (WGS) entry which is preliminary data.</text>
</comment>
<protein>
    <submittedName>
        <fullName evidence="1">YncE family protein</fullName>
    </submittedName>
</protein>
<dbReference type="InterPro" id="IPR015943">
    <property type="entry name" value="WD40/YVTN_repeat-like_dom_sf"/>
</dbReference>
<dbReference type="PANTHER" id="PTHR47197">
    <property type="entry name" value="PROTEIN NIRF"/>
    <property type="match status" value="1"/>
</dbReference>
<sequence>MRDLIVSTNDAKYRRVDGRDTYPEGAGADTLDLIDASAYPPRIVASVGISTTIAGPPQAVALSPDGRYAVVSAPNRYDRERGASVFENYLQLVDLQGTPPRVVDKAATSHHPQGVAFHPQANLLAAATAGGTVESFAIEEGRLIRKHELTVSKGRLAGIAFTPDGKAALAALRDEQGVAVLEFAGGRLQATPERVSAGVAPYAIDVCASGWAVVGNVGLAGLPGQAAQLAGDADTLTLIDLNQRPFRAVQHLSVPSLPEGVAISPDGRWIAALCMDGSNLAPGNPARREQGRVALFALRDGRAHPAGELPAGAGGQGIVFTADSRHLLAQFNVDSMLAVYTVADGALADTGHRIPTTGGPVSIRAVPGRRS</sequence>
<dbReference type="PANTHER" id="PTHR47197:SF3">
    <property type="entry name" value="DIHYDRO-HEME D1 DEHYDROGENASE"/>
    <property type="match status" value="1"/>
</dbReference>
<accession>A0A931H7T2</accession>